<sequence length="393" mass="41156">MTGIPRPFDGAVEHSIRAGLPPTTARVAQIAAGHEGTLGTDGAASAREHLLDRLVGLGPLAAVVADPGVTDVLVNGDGVVWVDRGSGVQRTARTVEPQDLRPLAVRLAGLAGRRLDDAQPWVDGVLPGGVRLHAILPPLAEGGPHLSLRLARHHPEGVDALVRLGAVSHDLAVVLRQLVTDRVSFVVTGGTGAGKTTVLAGLLAEVDPSQRIVVVEDVRELDPSHPHVVRLQGRGANVEGVGEVSLVDLLRQALRMRPDRLVVGEVRGAEVRELLAALNTGHDGGMSTLHANGPQEVPARFEALGSLAGLPRHAVHAQLRQALQAVVHVERRDGVRRVVVIGVVVPDPSDPGCVRVVDAVVDRGGGLRAGPGRDRLLSLLPLVATRCGWARPC</sequence>
<dbReference type="EMBL" id="BAABFX010000010">
    <property type="protein sequence ID" value="GAA4389549.1"/>
    <property type="molecule type" value="Genomic_DNA"/>
</dbReference>
<dbReference type="InterPro" id="IPR027417">
    <property type="entry name" value="P-loop_NTPase"/>
</dbReference>
<dbReference type="Gene3D" id="3.40.50.300">
    <property type="entry name" value="P-loop containing nucleotide triphosphate hydrolases"/>
    <property type="match status" value="1"/>
</dbReference>
<reference evidence="4" key="1">
    <citation type="journal article" date="2019" name="Int. J. Syst. Evol. Microbiol.">
        <title>The Global Catalogue of Microorganisms (GCM) 10K type strain sequencing project: providing services to taxonomists for standard genome sequencing and annotation.</title>
        <authorList>
            <consortium name="The Broad Institute Genomics Platform"/>
            <consortium name="The Broad Institute Genome Sequencing Center for Infectious Disease"/>
            <person name="Wu L."/>
            <person name="Ma J."/>
        </authorList>
    </citation>
    <scope>NUCLEOTIDE SEQUENCE [LARGE SCALE GENOMIC DNA]</scope>
    <source>
        <strain evidence="4">JCM 17738</strain>
    </source>
</reference>
<comment type="similarity">
    <text evidence="1">Belongs to the GSP E family.</text>
</comment>
<dbReference type="CDD" id="cd01130">
    <property type="entry name" value="VirB11-like_ATPase"/>
    <property type="match status" value="1"/>
</dbReference>
<evidence type="ECO:0000256" key="1">
    <source>
        <dbReference type="ARBA" id="ARBA00006611"/>
    </source>
</evidence>
<dbReference type="InterPro" id="IPR001482">
    <property type="entry name" value="T2SS/T4SS_dom"/>
</dbReference>
<dbReference type="InterPro" id="IPR022399">
    <property type="entry name" value="TadA-like_ATPase"/>
</dbReference>
<dbReference type="SUPFAM" id="SSF52540">
    <property type="entry name" value="P-loop containing nucleoside triphosphate hydrolases"/>
    <property type="match status" value="1"/>
</dbReference>
<evidence type="ECO:0000313" key="4">
    <source>
        <dbReference type="Proteomes" id="UP001500390"/>
    </source>
</evidence>
<comment type="caution">
    <text evidence="3">The sequence shown here is derived from an EMBL/GenBank/DDBJ whole genome shotgun (WGS) entry which is preliminary data.</text>
</comment>
<accession>A0ABP8JF66</accession>
<dbReference type="PANTHER" id="PTHR30486:SF6">
    <property type="entry name" value="TYPE IV PILUS RETRACTATION ATPASE PILT"/>
    <property type="match status" value="1"/>
</dbReference>
<feature type="domain" description="Bacterial type II secretion system protein E" evidence="2">
    <location>
        <begin position="56"/>
        <end position="327"/>
    </location>
</feature>
<dbReference type="NCBIfam" id="TIGR03819">
    <property type="entry name" value="heli_sec_ATPase"/>
    <property type="match status" value="1"/>
</dbReference>
<evidence type="ECO:0000259" key="2">
    <source>
        <dbReference type="Pfam" id="PF00437"/>
    </source>
</evidence>
<protein>
    <submittedName>
        <fullName evidence="3">TadA family conjugal transfer-associated ATPase</fullName>
    </submittedName>
</protein>
<organism evidence="3 4">
    <name type="scientific">Ornithinibacter aureus</name>
    <dbReference type="NCBI Taxonomy" id="622664"/>
    <lineage>
        <taxon>Bacteria</taxon>
        <taxon>Bacillati</taxon>
        <taxon>Actinomycetota</taxon>
        <taxon>Actinomycetes</taxon>
        <taxon>Micrococcales</taxon>
        <taxon>Intrasporangiaceae</taxon>
        <taxon>Ornithinibacter</taxon>
    </lineage>
</organism>
<gene>
    <name evidence="3" type="ORF">GCM10023153_05880</name>
</gene>
<dbReference type="Proteomes" id="UP001500390">
    <property type="component" value="Unassembled WGS sequence"/>
</dbReference>
<keyword evidence="4" id="KW-1185">Reference proteome</keyword>
<dbReference type="Gene3D" id="3.30.450.380">
    <property type="match status" value="1"/>
</dbReference>
<proteinExistence type="inferred from homology"/>
<dbReference type="PANTHER" id="PTHR30486">
    <property type="entry name" value="TWITCHING MOTILITY PROTEIN PILT"/>
    <property type="match status" value="1"/>
</dbReference>
<name>A0ABP8JF66_9MICO</name>
<dbReference type="InterPro" id="IPR050921">
    <property type="entry name" value="T4SS_GSP_E_ATPase"/>
</dbReference>
<dbReference type="Pfam" id="PF00437">
    <property type="entry name" value="T2SSE"/>
    <property type="match status" value="1"/>
</dbReference>
<evidence type="ECO:0000313" key="3">
    <source>
        <dbReference type="EMBL" id="GAA4389549.1"/>
    </source>
</evidence>
<dbReference type="RefSeq" id="WP_159901500.1">
    <property type="nucleotide sequence ID" value="NZ_BAABFX010000010.1"/>
</dbReference>